<reference evidence="6" key="1">
    <citation type="submission" date="2022-01" db="EMBL/GenBank/DDBJ databases">
        <authorList>
            <person name="King R."/>
        </authorList>
    </citation>
    <scope>NUCLEOTIDE SEQUENCE</scope>
</reference>
<dbReference type="InterPro" id="IPR029753">
    <property type="entry name" value="D-isomer_DH_CS"/>
</dbReference>
<evidence type="ECO:0000256" key="2">
    <source>
        <dbReference type="ARBA" id="ARBA00073306"/>
    </source>
</evidence>
<dbReference type="FunFam" id="3.40.50.720:FF:000026">
    <property type="entry name" value="Glyoxylate/hydroxypyruvate reductase B"/>
    <property type="match status" value="1"/>
</dbReference>
<dbReference type="SUPFAM" id="SSF52283">
    <property type="entry name" value="Formate/glycerate dehydrogenase catalytic domain-like"/>
    <property type="match status" value="1"/>
</dbReference>
<protein>
    <recommendedName>
        <fullName evidence="2">Glyoxylate reductase/hydroxypyruvate reductase</fullName>
    </recommendedName>
</protein>
<dbReference type="GO" id="GO:0030267">
    <property type="term" value="F:glyoxylate reductase (NADPH) activity"/>
    <property type="evidence" value="ECO:0007669"/>
    <property type="project" value="TreeGrafter"/>
</dbReference>
<evidence type="ECO:0000256" key="1">
    <source>
        <dbReference type="ARBA" id="ARBA00023002"/>
    </source>
</evidence>
<proteinExistence type="inferred from homology"/>
<dbReference type="GO" id="GO:0008465">
    <property type="term" value="F:hydroxypyruvate reductase (NADH) activity"/>
    <property type="evidence" value="ECO:0007669"/>
    <property type="project" value="TreeGrafter"/>
</dbReference>
<dbReference type="InterPro" id="IPR006140">
    <property type="entry name" value="D-isomer_DH_NAD-bd"/>
</dbReference>
<dbReference type="SUPFAM" id="SSF51735">
    <property type="entry name" value="NAD(P)-binding Rossmann-fold domains"/>
    <property type="match status" value="1"/>
</dbReference>
<dbReference type="GO" id="GO:0051287">
    <property type="term" value="F:NAD binding"/>
    <property type="evidence" value="ECO:0007669"/>
    <property type="project" value="InterPro"/>
</dbReference>
<name>A0A9P0CG54_9CUCU</name>
<organism evidence="6 7">
    <name type="scientific">Psylliodes chrysocephalus</name>
    <dbReference type="NCBI Taxonomy" id="3402493"/>
    <lineage>
        <taxon>Eukaryota</taxon>
        <taxon>Metazoa</taxon>
        <taxon>Ecdysozoa</taxon>
        <taxon>Arthropoda</taxon>
        <taxon>Hexapoda</taxon>
        <taxon>Insecta</taxon>
        <taxon>Pterygota</taxon>
        <taxon>Neoptera</taxon>
        <taxon>Endopterygota</taxon>
        <taxon>Coleoptera</taxon>
        <taxon>Polyphaga</taxon>
        <taxon>Cucujiformia</taxon>
        <taxon>Chrysomeloidea</taxon>
        <taxon>Chrysomelidae</taxon>
        <taxon>Galerucinae</taxon>
        <taxon>Alticini</taxon>
        <taxon>Psylliodes</taxon>
    </lineage>
</organism>
<evidence type="ECO:0000313" key="6">
    <source>
        <dbReference type="EMBL" id="CAH1098589.1"/>
    </source>
</evidence>
<accession>A0A9P0CG54</accession>
<dbReference type="PROSITE" id="PS00671">
    <property type="entry name" value="D_2_HYDROXYACID_DH_3"/>
    <property type="match status" value="1"/>
</dbReference>
<feature type="domain" description="D-isomer specific 2-hydroxyacid dehydrogenase NAD-binding" evidence="5">
    <location>
        <begin position="112"/>
        <end position="288"/>
    </location>
</feature>
<dbReference type="InterPro" id="IPR036291">
    <property type="entry name" value="NAD(P)-bd_dom_sf"/>
</dbReference>
<gene>
    <name evidence="6" type="ORF">PSYICH_LOCUS36</name>
</gene>
<keyword evidence="7" id="KW-1185">Reference proteome</keyword>
<evidence type="ECO:0000256" key="3">
    <source>
        <dbReference type="RuleBase" id="RU003719"/>
    </source>
</evidence>
<dbReference type="Pfam" id="PF00389">
    <property type="entry name" value="2-Hacid_dh"/>
    <property type="match status" value="1"/>
</dbReference>
<dbReference type="EMBL" id="OV651813">
    <property type="protein sequence ID" value="CAH1098589.1"/>
    <property type="molecule type" value="Genomic_DNA"/>
</dbReference>
<dbReference type="InterPro" id="IPR050223">
    <property type="entry name" value="D-isomer_2-hydroxyacid_DH"/>
</dbReference>
<dbReference type="PANTHER" id="PTHR10996:SF119">
    <property type="entry name" value="FI03731P-RELATED"/>
    <property type="match status" value="1"/>
</dbReference>
<dbReference type="Gene3D" id="3.40.50.720">
    <property type="entry name" value="NAD(P)-binding Rossmann-like Domain"/>
    <property type="match status" value="2"/>
</dbReference>
<keyword evidence="1 3" id="KW-0560">Oxidoreductase</keyword>
<dbReference type="PANTHER" id="PTHR10996">
    <property type="entry name" value="2-HYDROXYACID DEHYDROGENASE-RELATED"/>
    <property type="match status" value="1"/>
</dbReference>
<dbReference type="GO" id="GO:0005829">
    <property type="term" value="C:cytosol"/>
    <property type="evidence" value="ECO:0007669"/>
    <property type="project" value="TreeGrafter"/>
</dbReference>
<dbReference type="InterPro" id="IPR006139">
    <property type="entry name" value="D-isomer_2_OHA_DH_cat_dom"/>
</dbReference>
<dbReference type="AlphaFoldDB" id="A0A9P0CG54"/>
<evidence type="ECO:0000313" key="7">
    <source>
        <dbReference type="Proteomes" id="UP001153636"/>
    </source>
</evidence>
<comment type="similarity">
    <text evidence="3">Belongs to the D-isomer specific 2-hydroxyacid dehydrogenase family.</text>
</comment>
<evidence type="ECO:0000259" key="5">
    <source>
        <dbReference type="Pfam" id="PF02826"/>
    </source>
</evidence>
<dbReference type="Pfam" id="PF02826">
    <property type="entry name" value="2-Hacid_dh_C"/>
    <property type="match status" value="1"/>
</dbReference>
<dbReference type="Proteomes" id="UP001153636">
    <property type="component" value="Chromosome 1"/>
</dbReference>
<sequence length="321" mass="34880">MEKPIVVLSNPTIPSPGIKMLIEKGYNVKIVEKEDRANILELIPGAHALWWASAFKLDKEILDAAGSQLKMIGTMSAGYNHIPIDELKKRGIKLSNAPGVLNDAVADVALLLSLAAARRLTESRWAIENDKWVTNDWRWMSGIDVRNSTIGIIGLGGIGTAIARRFKGFDVKEIVYTGHKEKKEGIELGAKFVPMNNLLSISDFVIVAVPLTYETAGLCNAEFFKNMKNTAVFVNIARGQVVDQPALINALKTGEILAAGLDVMTPEPLPPTHELYTLPNVVMLPHLGSATNNTRDNMSILTAENIARGLAGDPLITPVVQ</sequence>
<evidence type="ECO:0000259" key="4">
    <source>
        <dbReference type="Pfam" id="PF00389"/>
    </source>
</evidence>
<feature type="domain" description="D-isomer specific 2-hydroxyacid dehydrogenase catalytic" evidence="4">
    <location>
        <begin position="12"/>
        <end position="319"/>
    </location>
</feature>